<evidence type="ECO:0000313" key="2">
    <source>
        <dbReference type="Proteomes" id="UP001203687"/>
    </source>
</evidence>
<proteinExistence type="predicted"/>
<accession>A0ABT0HD11</accession>
<sequence>MTDKLTLNFCVIHIYDSYMVVTVNTGVNITSEHNEILKNVANTYFKNNPFVYITHRINSYSVDPAVYNETSKINNLVGFCVVSKNYMAKSAAQIEKLFLNKPFEIFDTLDEAIEWARSVIK</sequence>
<evidence type="ECO:0000313" key="1">
    <source>
        <dbReference type="EMBL" id="MCK8482067.1"/>
    </source>
</evidence>
<comment type="caution">
    <text evidence="1">The sequence shown here is derived from an EMBL/GenBank/DDBJ whole genome shotgun (WGS) entry which is preliminary data.</text>
</comment>
<reference evidence="1" key="1">
    <citation type="submission" date="2022-04" db="EMBL/GenBank/DDBJ databases">
        <authorList>
            <person name="Ren T."/>
        </authorList>
    </citation>
    <scope>NUCLEOTIDE SEQUENCE</scope>
    <source>
        <strain evidence="1">F63249</strain>
    </source>
</reference>
<organism evidence="1 2">
    <name type="scientific">Psychroserpens algicola</name>
    <dbReference type="NCBI Taxonomy" id="1719034"/>
    <lineage>
        <taxon>Bacteria</taxon>
        <taxon>Pseudomonadati</taxon>
        <taxon>Bacteroidota</taxon>
        <taxon>Flavobacteriia</taxon>
        <taxon>Flavobacteriales</taxon>
        <taxon>Flavobacteriaceae</taxon>
        <taxon>Psychroserpens</taxon>
    </lineage>
</organism>
<dbReference type="RefSeq" id="WP_204346486.1">
    <property type="nucleotide sequence ID" value="NZ_JACNMJ010000007.1"/>
</dbReference>
<gene>
    <name evidence="1" type="ORF">MUY34_15645</name>
</gene>
<dbReference type="EMBL" id="JALPQF010000019">
    <property type="protein sequence ID" value="MCK8482067.1"/>
    <property type="molecule type" value="Genomic_DNA"/>
</dbReference>
<evidence type="ECO:0008006" key="3">
    <source>
        <dbReference type="Google" id="ProtNLM"/>
    </source>
</evidence>
<protein>
    <recommendedName>
        <fullName evidence="3">STAS/SEC14 domain-containing protein</fullName>
    </recommendedName>
</protein>
<dbReference type="Proteomes" id="UP001203687">
    <property type="component" value="Unassembled WGS sequence"/>
</dbReference>
<name>A0ABT0HD11_9FLAO</name>
<keyword evidence="2" id="KW-1185">Reference proteome</keyword>